<evidence type="ECO:0000256" key="1">
    <source>
        <dbReference type="ARBA" id="ARBA00004651"/>
    </source>
</evidence>
<proteinExistence type="inferred from homology"/>
<organism evidence="14 15">
    <name type="scientific">Nostoc commune NIES-4072</name>
    <dbReference type="NCBI Taxonomy" id="2005467"/>
    <lineage>
        <taxon>Bacteria</taxon>
        <taxon>Bacillati</taxon>
        <taxon>Cyanobacteriota</taxon>
        <taxon>Cyanophyceae</taxon>
        <taxon>Nostocales</taxon>
        <taxon>Nostocaceae</taxon>
        <taxon>Nostoc</taxon>
    </lineage>
</organism>
<dbReference type="EMBL" id="BDUD01000001">
    <property type="protein sequence ID" value="GBG16780.1"/>
    <property type="molecule type" value="Genomic_DNA"/>
</dbReference>
<keyword evidence="3" id="KW-1003">Cell membrane</keyword>
<dbReference type="RefSeq" id="WP_109007098.1">
    <property type="nucleotide sequence ID" value="NZ_BDUD01000001.1"/>
</dbReference>
<evidence type="ECO:0000256" key="7">
    <source>
        <dbReference type="ARBA" id="ARBA00022692"/>
    </source>
</evidence>
<evidence type="ECO:0000256" key="5">
    <source>
        <dbReference type="ARBA" id="ARBA00022519"/>
    </source>
</evidence>
<comment type="subcellular location">
    <subcellularLocation>
        <location evidence="1">Cell membrane</location>
        <topology evidence="1">Multi-pass membrane protein</topology>
    </subcellularLocation>
</comment>
<dbReference type="GO" id="GO:0009103">
    <property type="term" value="P:lipopolysaccharide biosynthetic process"/>
    <property type="evidence" value="ECO:0007669"/>
    <property type="project" value="UniProtKB-KW"/>
</dbReference>
<keyword evidence="7 12" id="KW-0812">Transmembrane</keyword>
<dbReference type="InterPro" id="IPR000390">
    <property type="entry name" value="Small_drug/metabolite_transptr"/>
</dbReference>
<dbReference type="Proteomes" id="UP000245124">
    <property type="component" value="Unassembled WGS sequence"/>
</dbReference>
<keyword evidence="9 12" id="KW-1133">Transmembrane helix</keyword>
<protein>
    <submittedName>
        <fullName evidence="14">Small multidrug resistance protein</fullName>
    </submittedName>
</protein>
<dbReference type="AlphaFoldDB" id="A0A2R5FED9"/>
<reference evidence="14 15" key="1">
    <citation type="submission" date="2017-06" db="EMBL/GenBank/DDBJ databases">
        <title>Genome sequencing of cyanobaciteial culture collection at National Institute for Environmental Studies (NIES).</title>
        <authorList>
            <person name="Hirose Y."/>
            <person name="Shimura Y."/>
            <person name="Fujisawa T."/>
            <person name="Nakamura Y."/>
            <person name="Kawachi M."/>
        </authorList>
    </citation>
    <scope>NUCLEOTIDE SEQUENCE [LARGE SCALE GENOMIC DNA]</scope>
    <source>
        <strain evidence="14 15">NIES-4072</strain>
    </source>
</reference>
<dbReference type="SUPFAM" id="SSF103481">
    <property type="entry name" value="Multidrug resistance efflux transporter EmrE"/>
    <property type="match status" value="1"/>
</dbReference>
<dbReference type="OrthoDB" id="9156836at2"/>
<evidence type="ECO:0000256" key="3">
    <source>
        <dbReference type="ARBA" id="ARBA00022475"/>
    </source>
</evidence>
<dbReference type="InterPro" id="IPR000620">
    <property type="entry name" value="EamA_dom"/>
</dbReference>
<evidence type="ECO:0000256" key="10">
    <source>
        <dbReference type="ARBA" id="ARBA00023098"/>
    </source>
</evidence>
<evidence type="ECO:0000256" key="8">
    <source>
        <dbReference type="ARBA" id="ARBA00022985"/>
    </source>
</evidence>
<evidence type="ECO:0000256" key="12">
    <source>
        <dbReference type="SAM" id="Phobius"/>
    </source>
</evidence>
<name>A0A2R5FED9_NOSCO</name>
<evidence type="ECO:0000256" key="11">
    <source>
        <dbReference type="ARBA" id="ARBA00023136"/>
    </source>
</evidence>
<dbReference type="GO" id="GO:0022857">
    <property type="term" value="F:transmembrane transporter activity"/>
    <property type="evidence" value="ECO:0007669"/>
    <property type="project" value="InterPro"/>
</dbReference>
<comment type="caution">
    <text evidence="14">The sequence shown here is derived from an EMBL/GenBank/DDBJ whole genome shotgun (WGS) entry which is preliminary data.</text>
</comment>
<keyword evidence="11 12" id="KW-0472">Membrane</keyword>
<dbReference type="InterPro" id="IPR037185">
    <property type="entry name" value="EmrE-like"/>
</dbReference>
<gene>
    <name evidence="14" type="ORF">NIES4072_04260</name>
</gene>
<feature type="transmembrane region" description="Helical" evidence="12">
    <location>
        <begin position="77"/>
        <end position="97"/>
    </location>
</feature>
<dbReference type="Pfam" id="PF00892">
    <property type="entry name" value="EamA"/>
    <property type="match status" value="1"/>
</dbReference>
<evidence type="ECO:0000313" key="15">
    <source>
        <dbReference type="Proteomes" id="UP000245124"/>
    </source>
</evidence>
<keyword evidence="10" id="KW-0443">Lipid metabolism</keyword>
<evidence type="ECO:0000256" key="2">
    <source>
        <dbReference type="ARBA" id="ARBA00007362"/>
    </source>
</evidence>
<dbReference type="PANTHER" id="PTHR30561">
    <property type="entry name" value="SMR FAMILY PROTON-DEPENDENT DRUG EFFLUX TRANSPORTER SUGE"/>
    <property type="match status" value="1"/>
</dbReference>
<feature type="transmembrane region" description="Helical" evidence="12">
    <location>
        <begin position="103"/>
        <end position="123"/>
    </location>
</feature>
<evidence type="ECO:0000256" key="6">
    <source>
        <dbReference type="ARBA" id="ARBA00022556"/>
    </source>
</evidence>
<feature type="domain" description="EamA" evidence="13">
    <location>
        <begin position="12"/>
        <end position="120"/>
    </location>
</feature>
<evidence type="ECO:0000259" key="13">
    <source>
        <dbReference type="Pfam" id="PF00892"/>
    </source>
</evidence>
<keyword evidence="15" id="KW-1185">Reference proteome</keyword>
<accession>A0A2R5FED9</accession>
<dbReference type="PANTHER" id="PTHR30561:SF9">
    <property type="entry name" value="4-AMINO-4-DEOXY-L-ARABINOSE-PHOSPHOUNDECAPRENOL FLIPPASE SUBUNIT ARNF-RELATED"/>
    <property type="match status" value="1"/>
</dbReference>
<evidence type="ECO:0000256" key="4">
    <source>
        <dbReference type="ARBA" id="ARBA00022516"/>
    </source>
</evidence>
<keyword evidence="6" id="KW-0441">Lipid A biosynthesis</keyword>
<keyword evidence="4" id="KW-0444">Lipid biosynthesis</keyword>
<sequence>MKSISQSSNVKIVPYIILFVSILFSISGQLLMKYTMSHTNEGLFNWVFIQKLVLAISIYCLGVVNWILALRSVKLSIAYPLTSLNYVGIFFGSYYFFNEQITLTRIAGVITIFIGVLLVVIPWKKSTSSMYSKYHQKD</sequence>
<keyword evidence="8" id="KW-0448">Lipopolysaccharide biosynthesis</keyword>
<keyword evidence="5" id="KW-0997">Cell inner membrane</keyword>
<dbReference type="Gene3D" id="1.10.3730.20">
    <property type="match status" value="1"/>
</dbReference>
<dbReference type="GO" id="GO:0005886">
    <property type="term" value="C:plasma membrane"/>
    <property type="evidence" value="ECO:0007669"/>
    <property type="project" value="UniProtKB-SubCell"/>
</dbReference>
<evidence type="ECO:0000313" key="14">
    <source>
        <dbReference type="EMBL" id="GBG16780.1"/>
    </source>
</evidence>
<feature type="transmembrane region" description="Helical" evidence="12">
    <location>
        <begin position="12"/>
        <end position="32"/>
    </location>
</feature>
<evidence type="ECO:0000256" key="9">
    <source>
        <dbReference type="ARBA" id="ARBA00022989"/>
    </source>
</evidence>
<feature type="transmembrane region" description="Helical" evidence="12">
    <location>
        <begin position="52"/>
        <end position="70"/>
    </location>
</feature>
<comment type="similarity">
    <text evidence="2">Belongs to the EamA transporter family.</text>
</comment>